<feature type="binding site" evidence="9">
    <location>
        <begin position="300"/>
        <end position="307"/>
    </location>
    <ligand>
        <name>FAD</name>
        <dbReference type="ChEBI" id="CHEBI:57692"/>
    </ligand>
</feature>
<dbReference type="InterPro" id="IPR018206">
    <property type="entry name" value="ETF_asu_C_CS"/>
</dbReference>
<dbReference type="AlphaFoldDB" id="G2LD69"/>
<evidence type="ECO:0000313" key="12">
    <source>
        <dbReference type="Proteomes" id="UP000006791"/>
    </source>
</evidence>
<keyword evidence="4 9" id="KW-0274">FAD</keyword>
<dbReference type="SUPFAM" id="SSF52467">
    <property type="entry name" value="DHS-like NAD/FAD-binding domain"/>
    <property type="match status" value="1"/>
</dbReference>
<comment type="function">
    <text evidence="6">The electron transfer flavoprotein serves as a specific electron acceptor for other dehydrogenases. It transfers the electrons to the main respiratory chain via ETF-ubiquinone oxidoreductase (ETF dehydrogenase).</text>
</comment>
<evidence type="ECO:0000256" key="9">
    <source>
        <dbReference type="PIRSR" id="PIRSR000089-1"/>
    </source>
</evidence>
<evidence type="ECO:0000256" key="4">
    <source>
        <dbReference type="ARBA" id="ARBA00022827"/>
    </source>
</evidence>
<dbReference type="InterPro" id="IPR014731">
    <property type="entry name" value="ETF_asu_C"/>
</dbReference>
<dbReference type="SMART" id="SM00893">
    <property type="entry name" value="ETF"/>
    <property type="match status" value="1"/>
</dbReference>
<feature type="domain" description="Electron transfer flavoprotein alpha/beta-subunit N-terminal" evidence="10">
    <location>
        <begin position="35"/>
        <end position="223"/>
    </location>
</feature>
<evidence type="ECO:0000256" key="2">
    <source>
        <dbReference type="ARBA" id="ARBA00022448"/>
    </source>
</evidence>
<feature type="binding site" evidence="9">
    <location>
        <begin position="283"/>
        <end position="287"/>
    </location>
    <ligand>
        <name>FAD</name>
        <dbReference type="ChEBI" id="CHEBI:57692"/>
    </ligand>
</feature>
<dbReference type="PROSITE" id="PS00696">
    <property type="entry name" value="ETF_ALPHA"/>
    <property type="match status" value="1"/>
</dbReference>
<reference evidence="11 12" key="1">
    <citation type="journal article" date="2012" name="Environ. Microbiol.">
        <title>Complete genome of Candidatus Chloracidobacterium thermophilum, a chlorophyll-based photoheterotroph belonging to the phylum Acidobacteria.</title>
        <authorList>
            <person name="Garcia Costas A.M."/>
            <person name="Liu Z."/>
            <person name="Tomsho L.P."/>
            <person name="Schuster S.C."/>
            <person name="Ward D.M."/>
            <person name="Bryant D.A."/>
        </authorList>
    </citation>
    <scope>NUCLEOTIDE SEQUENCE [LARGE SCALE GENOMIC DNA]</scope>
    <source>
        <strain evidence="11 12">B</strain>
    </source>
</reference>
<dbReference type="CDD" id="cd01715">
    <property type="entry name" value="ETF_alpha"/>
    <property type="match status" value="1"/>
</dbReference>
<protein>
    <recommendedName>
        <fullName evidence="7">Electron transfer flavoprotein subunit alpha</fullName>
    </recommendedName>
    <alternativeName>
        <fullName evidence="8">Electron transfer flavoprotein large subunit</fullName>
    </alternativeName>
</protein>
<dbReference type="GO" id="GO:0033539">
    <property type="term" value="P:fatty acid beta-oxidation using acyl-CoA dehydrogenase"/>
    <property type="evidence" value="ECO:0007669"/>
    <property type="project" value="TreeGrafter"/>
</dbReference>
<evidence type="ECO:0000256" key="8">
    <source>
        <dbReference type="ARBA" id="ARBA00079299"/>
    </source>
</evidence>
<dbReference type="PANTHER" id="PTHR43153:SF1">
    <property type="entry name" value="ELECTRON TRANSFER FLAVOPROTEIN SUBUNIT ALPHA, MITOCHONDRIAL"/>
    <property type="match status" value="1"/>
</dbReference>
<proteinExistence type="inferred from homology"/>
<sequence length="357" mass="37442">MATIPPGFFLPTCSLDRKFVSIFVCEEMRVMANGVLVFAEQRDGAFKKATYEALSEGHRLAAQLGQPLSAVIIGANIGHLATEAAHYGASTVYVADVVPLAKYSTDGYAKVLVEAIQTAQPGIVLAAATAMGKDLMPRVTARLDVSLASDVTETHINDGVFTVVRPVYAGKAYATVSFRRTPAAATLRPNVFPAATPDTSRTAEVKSIGATIVDALQAKVTDILAAAKGKIELTEASIVVSGGRGIKGPENYYLIQDLADALGGAAGASRAVVDAGWVDHSHQVGQTGKTVSPTLYIACGISGAIQHLAGMSSSKFIVAINKDPEAPIFKIADYGIVGDLFEVVPRLTEQVKALKRN</sequence>
<dbReference type="Pfam" id="PF00766">
    <property type="entry name" value="ETF_alpha"/>
    <property type="match status" value="1"/>
</dbReference>
<dbReference type="PIRSF" id="PIRSF000089">
    <property type="entry name" value="Electra_flavoP_a"/>
    <property type="match status" value="1"/>
</dbReference>
<dbReference type="InterPro" id="IPR033947">
    <property type="entry name" value="ETF_alpha_N"/>
</dbReference>
<organism evidence="11 12">
    <name type="scientific">Chloracidobacterium thermophilum (strain B)</name>
    <dbReference type="NCBI Taxonomy" id="981222"/>
    <lineage>
        <taxon>Bacteria</taxon>
        <taxon>Pseudomonadati</taxon>
        <taxon>Acidobacteriota</taxon>
        <taxon>Terriglobia</taxon>
        <taxon>Terriglobales</taxon>
        <taxon>Acidobacteriaceae</taxon>
        <taxon>Chloracidobacterium</taxon>
    </lineage>
</organism>
<evidence type="ECO:0000259" key="10">
    <source>
        <dbReference type="SMART" id="SM00893"/>
    </source>
</evidence>
<dbReference type="FunFam" id="3.40.50.1220:FF:000001">
    <property type="entry name" value="Electron transfer flavoprotein, alpha subunit"/>
    <property type="match status" value="1"/>
</dbReference>
<evidence type="ECO:0000256" key="7">
    <source>
        <dbReference type="ARBA" id="ARBA00068674"/>
    </source>
</evidence>
<feature type="binding site" evidence="9">
    <location>
        <position position="321"/>
    </location>
    <ligand>
        <name>FAD</name>
        <dbReference type="ChEBI" id="CHEBI:57692"/>
    </ligand>
</feature>
<feature type="binding site" evidence="9">
    <location>
        <position position="244"/>
    </location>
    <ligand>
        <name>FAD</name>
        <dbReference type="ChEBI" id="CHEBI:57692"/>
    </ligand>
</feature>
<evidence type="ECO:0000256" key="3">
    <source>
        <dbReference type="ARBA" id="ARBA00022630"/>
    </source>
</evidence>
<feature type="binding site" evidence="9">
    <location>
        <begin position="269"/>
        <end position="270"/>
    </location>
    <ligand>
        <name>FAD</name>
        <dbReference type="ChEBI" id="CHEBI:57692"/>
    </ligand>
</feature>
<keyword evidence="12" id="KW-1185">Reference proteome</keyword>
<dbReference type="Gene3D" id="3.40.50.620">
    <property type="entry name" value="HUPs"/>
    <property type="match status" value="1"/>
</dbReference>
<keyword evidence="2" id="KW-0813">Transport</keyword>
<evidence type="ECO:0000256" key="5">
    <source>
        <dbReference type="ARBA" id="ARBA00022982"/>
    </source>
</evidence>
<dbReference type="HOGENOM" id="CLU_034178_0_1_0"/>
<comment type="similarity">
    <text evidence="1">Belongs to the ETF alpha-subunit/FixB family.</text>
</comment>
<dbReference type="KEGG" id="ctm:Cabther_A1175"/>
<dbReference type="InterPro" id="IPR014729">
    <property type="entry name" value="Rossmann-like_a/b/a_fold"/>
</dbReference>
<dbReference type="GO" id="GO:0009055">
    <property type="term" value="F:electron transfer activity"/>
    <property type="evidence" value="ECO:0007669"/>
    <property type="project" value="InterPro"/>
</dbReference>
<dbReference type="Gene3D" id="3.40.50.1220">
    <property type="entry name" value="TPP-binding domain"/>
    <property type="match status" value="1"/>
</dbReference>
<dbReference type="InterPro" id="IPR029035">
    <property type="entry name" value="DHS-like_NAD/FAD-binding_dom"/>
</dbReference>
<gene>
    <name evidence="11" type="ordered locus">Cabther_A1175</name>
</gene>
<dbReference type="Pfam" id="PF01012">
    <property type="entry name" value="ETF"/>
    <property type="match status" value="1"/>
</dbReference>
<dbReference type="InterPro" id="IPR001308">
    <property type="entry name" value="ETF_a/FixB"/>
</dbReference>
<dbReference type="GO" id="GO:0050660">
    <property type="term" value="F:flavin adenine dinucleotide binding"/>
    <property type="evidence" value="ECO:0007669"/>
    <property type="project" value="InterPro"/>
</dbReference>
<evidence type="ECO:0000256" key="6">
    <source>
        <dbReference type="ARBA" id="ARBA00025649"/>
    </source>
</evidence>
<keyword evidence="3" id="KW-0285">Flavoprotein</keyword>
<evidence type="ECO:0000256" key="1">
    <source>
        <dbReference type="ARBA" id="ARBA00005817"/>
    </source>
</evidence>
<dbReference type="STRING" id="981222.Cabther_A1175"/>
<comment type="cofactor">
    <cofactor evidence="9">
        <name>FAD</name>
        <dbReference type="ChEBI" id="CHEBI:57692"/>
    </cofactor>
    <text evidence="9">Binds 1 FAD per dimer.</text>
</comment>
<dbReference type="PANTHER" id="PTHR43153">
    <property type="entry name" value="ELECTRON TRANSFER FLAVOPROTEIN ALPHA"/>
    <property type="match status" value="1"/>
</dbReference>
<accession>G2LD69</accession>
<evidence type="ECO:0000313" key="11">
    <source>
        <dbReference type="EMBL" id="AEP11929.1"/>
    </source>
</evidence>
<dbReference type="Proteomes" id="UP000006791">
    <property type="component" value="Chromosome 1"/>
</dbReference>
<dbReference type="InterPro" id="IPR014730">
    <property type="entry name" value="ETF_a/b_N"/>
</dbReference>
<dbReference type="EMBL" id="CP002514">
    <property type="protein sequence ID" value="AEP11929.1"/>
    <property type="molecule type" value="Genomic_DNA"/>
</dbReference>
<name>G2LD69_CHLTF</name>
<dbReference type="SUPFAM" id="SSF52402">
    <property type="entry name" value="Adenine nucleotide alpha hydrolases-like"/>
    <property type="match status" value="1"/>
</dbReference>
<keyword evidence="5" id="KW-0249">Electron transport</keyword>